<dbReference type="AlphaFoldDB" id="A0A0L0NUZ1"/>
<evidence type="ECO:0000313" key="2">
    <source>
        <dbReference type="Proteomes" id="UP000037122"/>
    </source>
</evidence>
<dbReference type="VEuPathDB" id="FungiDB:QG37_05349"/>
<dbReference type="Proteomes" id="UP000037122">
    <property type="component" value="Unassembled WGS sequence"/>
</dbReference>
<gene>
    <name evidence="1" type="ORF">QG37_05349</name>
</gene>
<evidence type="ECO:0000313" key="1">
    <source>
        <dbReference type="EMBL" id="KND97858.1"/>
    </source>
</evidence>
<proteinExistence type="predicted"/>
<organism evidence="1 2">
    <name type="scientific">Candidozyma auris</name>
    <name type="common">Yeast</name>
    <name type="synonym">Candida auris</name>
    <dbReference type="NCBI Taxonomy" id="498019"/>
    <lineage>
        <taxon>Eukaryota</taxon>
        <taxon>Fungi</taxon>
        <taxon>Dikarya</taxon>
        <taxon>Ascomycota</taxon>
        <taxon>Saccharomycotina</taxon>
        <taxon>Pichiomycetes</taxon>
        <taxon>Metschnikowiaceae</taxon>
        <taxon>Candidozyma</taxon>
    </lineage>
</organism>
<accession>A0A0L0NUZ1</accession>
<reference evidence="2" key="1">
    <citation type="journal article" date="2015" name="BMC Genomics">
        <title>Draft genome of a commonly misdiagnosed multidrug resistant pathogen Candida auris.</title>
        <authorList>
            <person name="Chatterjee S."/>
            <person name="Alampalli S.V."/>
            <person name="Nageshan R.K."/>
            <person name="Chettiar S.T."/>
            <person name="Joshi S."/>
            <person name="Tatu U.S."/>
        </authorList>
    </citation>
    <scope>NUCLEOTIDE SEQUENCE [LARGE SCALE GENOMIC DNA]</scope>
    <source>
        <strain evidence="2">6684</strain>
    </source>
</reference>
<name>A0A0L0NUZ1_CANAR</name>
<protein>
    <submittedName>
        <fullName evidence="1">Uncharacterized protein</fullName>
    </submittedName>
</protein>
<dbReference type="EMBL" id="LGST01000039">
    <property type="protein sequence ID" value="KND97858.1"/>
    <property type="molecule type" value="Genomic_DNA"/>
</dbReference>
<sequence length="47" mass="5485">MWSTLAAKKKNVQVQPVLKFQRSTHETAQLKRATNQADTLREEVKFK</sequence>
<comment type="caution">
    <text evidence="1">The sequence shown here is derived from an EMBL/GenBank/DDBJ whole genome shotgun (WGS) entry which is preliminary data.</text>
</comment>